<dbReference type="GO" id="GO:0005524">
    <property type="term" value="F:ATP binding"/>
    <property type="evidence" value="ECO:0007669"/>
    <property type="project" value="UniProtKB-KW"/>
</dbReference>
<dbReference type="PANTHER" id="PTHR11361">
    <property type="entry name" value="DNA MISMATCH REPAIR PROTEIN MUTS FAMILY MEMBER"/>
    <property type="match status" value="1"/>
</dbReference>
<dbReference type="GO" id="GO:0032301">
    <property type="term" value="C:MutSalpha complex"/>
    <property type="evidence" value="ECO:0007669"/>
    <property type="project" value="TreeGrafter"/>
</dbReference>
<evidence type="ECO:0000259" key="10">
    <source>
        <dbReference type="Pfam" id="PF05192"/>
    </source>
</evidence>
<dbReference type="GO" id="GO:0140664">
    <property type="term" value="F:ATP-dependent DNA damage sensor activity"/>
    <property type="evidence" value="ECO:0007669"/>
    <property type="project" value="InterPro"/>
</dbReference>
<keyword evidence="3" id="KW-0547">Nucleotide-binding</keyword>
<feature type="domain" description="DNA mismatch repair protein MutS core" evidence="10">
    <location>
        <begin position="327"/>
        <end position="398"/>
    </location>
</feature>
<proteinExistence type="inferred from homology"/>
<evidence type="ECO:0000313" key="12">
    <source>
        <dbReference type="Proteomes" id="UP000186601"/>
    </source>
</evidence>
<dbReference type="GO" id="GO:0030983">
    <property type="term" value="F:mismatched DNA binding"/>
    <property type="evidence" value="ECO:0007669"/>
    <property type="project" value="InterPro"/>
</dbReference>
<comment type="caution">
    <text evidence="11">The sequence shown here is derived from an EMBL/GenBank/DDBJ whole genome shotgun (WGS) entry which is preliminary data.</text>
</comment>
<dbReference type="GO" id="GO:0006298">
    <property type="term" value="P:mismatch repair"/>
    <property type="evidence" value="ECO:0007669"/>
    <property type="project" value="InterPro"/>
</dbReference>
<accession>A0A2R6NT42</accession>
<keyword evidence="6" id="KW-0238">DNA-binding</keyword>
<evidence type="ECO:0008006" key="13">
    <source>
        <dbReference type="Google" id="ProtNLM"/>
    </source>
</evidence>
<feature type="domain" description="DNA mismatch repair protein MutS-like N-terminal" evidence="9">
    <location>
        <begin position="22"/>
        <end position="136"/>
    </location>
</feature>
<keyword evidence="4" id="KW-0227">DNA damage</keyword>
<evidence type="ECO:0000256" key="3">
    <source>
        <dbReference type="ARBA" id="ARBA00022741"/>
    </source>
</evidence>
<evidence type="ECO:0000256" key="7">
    <source>
        <dbReference type="ARBA" id="ARBA00023204"/>
    </source>
</evidence>
<dbReference type="InterPro" id="IPR007695">
    <property type="entry name" value="DNA_mismatch_repair_MutS-lik_N"/>
</dbReference>
<sequence>MALMYGKEKDADYEIDNASHPGFCSFFAKLPKKSPDTGTIRLFDRGDYYSVHGPDALYIAANVYHTNTVIKYLGAGGRNGLASVTLSAASAKTFLRDALTTKQLKIEIWSPEAGQAKRATKFKLDKEASPGNLQDVEELLFGNADITSAPVVMAIKVGSTPAGGSSNIKTKTIGIAFADTSTLIIQLAVKEAILPTGTASGNTERDIDLKKLKDVFERCNVVITERKPSEFTSKSIQDDLVRLLNPSSMPSSSAGVDAASTIGMEFDISISKITDPYDLLAQLNFPNAPASLAALISYLSLLSDPSNHGSYTIRTHDLTQFMRLDASALRALNLTEAPGSAVSFATTTSASSDVTGTQGSNKNTTLFGLLNKCKTAQGSRLLGSWLKQPLINLHEIREWGRLFYCAIS</sequence>
<protein>
    <recommendedName>
        <fullName evidence="13">DNA mismatch repair protein MSH2</fullName>
    </recommendedName>
</protein>
<evidence type="ECO:0000256" key="1">
    <source>
        <dbReference type="ARBA" id="ARBA00004123"/>
    </source>
</evidence>
<dbReference type="InterPro" id="IPR045076">
    <property type="entry name" value="MutS"/>
</dbReference>
<evidence type="ECO:0000256" key="4">
    <source>
        <dbReference type="ARBA" id="ARBA00022763"/>
    </source>
</evidence>
<dbReference type="FunFam" id="3.40.1170.10:FF:000003">
    <property type="entry name" value="DNA mismatch repair protein"/>
    <property type="match status" value="1"/>
</dbReference>
<keyword evidence="5" id="KW-0067">ATP-binding</keyword>
<evidence type="ECO:0000256" key="5">
    <source>
        <dbReference type="ARBA" id="ARBA00022840"/>
    </source>
</evidence>
<keyword evidence="12" id="KW-1185">Reference proteome</keyword>
<organism evidence="11 12">
    <name type="scientific">Hermanssonia centrifuga</name>
    <dbReference type="NCBI Taxonomy" id="98765"/>
    <lineage>
        <taxon>Eukaryota</taxon>
        <taxon>Fungi</taxon>
        <taxon>Dikarya</taxon>
        <taxon>Basidiomycota</taxon>
        <taxon>Agaricomycotina</taxon>
        <taxon>Agaricomycetes</taxon>
        <taxon>Polyporales</taxon>
        <taxon>Meruliaceae</taxon>
        <taxon>Hermanssonia</taxon>
    </lineage>
</organism>
<evidence type="ECO:0000259" key="9">
    <source>
        <dbReference type="Pfam" id="PF01624"/>
    </source>
</evidence>
<evidence type="ECO:0000256" key="6">
    <source>
        <dbReference type="ARBA" id="ARBA00023125"/>
    </source>
</evidence>
<gene>
    <name evidence="11" type="ORF">PHLCEN_2v8597</name>
</gene>
<dbReference type="OrthoDB" id="121051at2759"/>
<evidence type="ECO:0000256" key="2">
    <source>
        <dbReference type="ARBA" id="ARBA00006271"/>
    </source>
</evidence>
<name>A0A2R6NT42_9APHY</name>
<dbReference type="Proteomes" id="UP000186601">
    <property type="component" value="Unassembled WGS sequence"/>
</dbReference>
<dbReference type="SUPFAM" id="SSF48334">
    <property type="entry name" value="DNA repair protein MutS, domain III"/>
    <property type="match status" value="1"/>
</dbReference>
<comment type="subcellular location">
    <subcellularLocation>
        <location evidence="1">Nucleus</location>
    </subcellularLocation>
</comment>
<dbReference type="InterPro" id="IPR007696">
    <property type="entry name" value="DNA_mismatch_repair_MutS_core"/>
</dbReference>
<dbReference type="EMBL" id="MLYV02000859">
    <property type="protein sequence ID" value="PSR76174.1"/>
    <property type="molecule type" value="Genomic_DNA"/>
</dbReference>
<dbReference type="STRING" id="98765.A0A2R6NT42"/>
<evidence type="ECO:0000256" key="8">
    <source>
        <dbReference type="ARBA" id="ARBA00023242"/>
    </source>
</evidence>
<dbReference type="Gene3D" id="3.30.420.110">
    <property type="entry name" value="MutS, connector domain"/>
    <property type="match status" value="1"/>
</dbReference>
<keyword evidence="7" id="KW-0234">DNA repair</keyword>
<dbReference type="Pfam" id="PF05192">
    <property type="entry name" value="MutS_III"/>
    <property type="match status" value="1"/>
</dbReference>
<keyword evidence="8" id="KW-0539">Nucleus</keyword>
<dbReference type="Pfam" id="PF01624">
    <property type="entry name" value="MutS_I"/>
    <property type="match status" value="1"/>
</dbReference>
<dbReference type="InterPro" id="IPR036187">
    <property type="entry name" value="DNA_mismatch_repair_MutS_sf"/>
</dbReference>
<dbReference type="AlphaFoldDB" id="A0A2R6NT42"/>
<evidence type="ECO:0000313" key="11">
    <source>
        <dbReference type="EMBL" id="PSR76174.1"/>
    </source>
</evidence>
<dbReference type="InterPro" id="IPR036678">
    <property type="entry name" value="MutS_con_dom_sf"/>
</dbReference>
<dbReference type="Gene3D" id="6.10.140.80">
    <property type="match status" value="1"/>
</dbReference>
<dbReference type="PANTHER" id="PTHR11361:SF35">
    <property type="entry name" value="DNA MISMATCH REPAIR PROTEIN MSH2"/>
    <property type="match status" value="1"/>
</dbReference>
<dbReference type="GO" id="GO:0006312">
    <property type="term" value="P:mitotic recombination"/>
    <property type="evidence" value="ECO:0007669"/>
    <property type="project" value="TreeGrafter"/>
</dbReference>
<dbReference type="Gene3D" id="3.40.1170.10">
    <property type="entry name" value="DNA repair protein MutS, domain I"/>
    <property type="match status" value="1"/>
</dbReference>
<reference evidence="11 12" key="1">
    <citation type="submission" date="2018-02" db="EMBL/GenBank/DDBJ databases">
        <title>Genome sequence of the basidiomycete white-rot fungus Phlebia centrifuga.</title>
        <authorList>
            <person name="Granchi Z."/>
            <person name="Peng M."/>
            <person name="de Vries R.P."/>
            <person name="Hilden K."/>
            <person name="Makela M.R."/>
            <person name="Grigoriev I."/>
            <person name="Riley R."/>
        </authorList>
    </citation>
    <scope>NUCLEOTIDE SEQUENCE [LARGE SCALE GENOMIC DNA]</scope>
    <source>
        <strain evidence="11 12">FBCC195</strain>
    </source>
</reference>
<comment type="similarity">
    <text evidence="2">Belongs to the DNA mismatch repair MutS family.</text>
</comment>
<dbReference type="InterPro" id="IPR016151">
    <property type="entry name" value="DNA_mismatch_repair_MutS_N"/>
</dbReference>